<evidence type="ECO:0000313" key="3">
    <source>
        <dbReference type="Proteomes" id="UP000612899"/>
    </source>
</evidence>
<name>A0A8J3QC91_9ACTN</name>
<dbReference type="EMBL" id="BONY01000045">
    <property type="protein sequence ID" value="GIH08114.1"/>
    <property type="molecule type" value="Genomic_DNA"/>
</dbReference>
<dbReference type="PANTHER" id="PTHR37292:SF2">
    <property type="entry name" value="DUF262 DOMAIN-CONTAINING PROTEIN"/>
    <property type="match status" value="1"/>
</dbReference>
<accession>A0A8J3QC91</accession>
<organism evidence="2 3">
    <name type="scientific">Rhizocola hellebori</name>
    <dbReference type="NCBI Taxonomy" id="1392758"/>
    <lineage>
        <taxon>Bacteria</taxon>
        <taxon>Bacillati</taxon>
        <taxon>Actinomycetota</taxon>
        <taxon>Actinomycetes</taxon>
        <taxon>Micromonosporales</taxon>
        <taxon>Micromonosporaceae</taxon>
        <taxon>Rhizocola</taxon>
    </lineage>
</organism>
<proteinExistence type="predicted"/>
<evidence type="ECO:0000259" key="1">
    <source>
        <dbReference type="Pfam" id="PF03235"/>
    </source>
</evidence>
<evidence type="ECO:0000313" key="2">
    <source>
        <dbReference type="EMBL" id="GIH08114.1"/>
    </source>
</evidence>
<dbReference type="RefSeq" id="WP_203911876.1">
    <property type="nucleotide sequence ID" value="NZ_BONY01000045.1"/>
</dbReference>
<comment type="caution">
    <text evidence="2">The sequence shown here is derived from an EMBL/GenBank/DDBJ whole genome shotgun (WGS) entry which is preliminary data.</text>
</comment>
<reference evidence="2" key="1">
    <citation type="submission" date="2021-01" db="EMBL/GenBank/DDBJ databases">
        <title>Whole genome shotgun sequence of Rhizocola hellebori NBRC 109834.</title>
        <authorList>
            <person name="Komaki H."/>
            <person name="Tamura T."/>
        </authorList>
    </citation>
    <scope>NUCLEOTIDE SEQUENCE</scope>
    <source>
        <strain evidence="2">NBRC 109834</strain>
    </source>
</reference>
<protein>
    <recommendedName>
        <fullName evidence="1">GmrSD restriction endonucleases N-terminal domain-containing protein</fullName>
    </recommendedName>
</protein>
<dbReference type="AlphaFoldDB" id="A0A8J3QC91"/>
<dbReference type="InterPro" id="IPR004919">
    <property type="entry name" value="GmrSD_N"/>
</dbReference>
<gene>
    <name evidence="2" type="ORF">Rhe02_61810</name>
</gene>
<dbReference type="PANTHER" id="PTHR37292">
    <property type="entry name" value="VNG6097C"/>
    <property type="match status" value="1"/>
</dbReference>
<keyword evidence="3" id="KW-1185">Reference proteome</keyword>
<feature type="domain" description="GmrSD restriction endonucleases N-terminal" evidence="1">
    <location>
        <begin position="26"/>
        <end position="221"/>
    </location>
</feature>
<dbReference type="Pfam" id="PF03235">
    <property type="entry name" value="GmrSD_N"/>
    <property type="match status" value="1"/>
</dbReference>
<dbReference type="Proteomes" id="UP000612899">
    <property type="component" value="Unassembled WGS sequence"/>
</dbReference>
<sequence length="531" mass="59023">MPELAAQLPHRPRPGTYDIPSIVEGALAGRFRIPKFQRNYQWDTDDVLSLFDSIWRGFPVGTLLFWVNGAPAERISFGPLEFEVKERTDALWVVDGQQRITSLVGALNPSIRGVDDRFEVFFDLRAQRFVQAKRGKTQASWLPLYEAIETRRMLAWLREHGADLTPDDFDVADAVAGALREYQAPTYTVATEDDYLLRQIFDRVNSAGKPIGRTQIFHALFASDTDPTSPSTVVEGLSRLGFGRLDENKIVQTLLAIRGGNIQRDLHGEFEASEVVAEWYEKTEVVLQKTIEFLREEGIPHLLVMPSTLPIPVLGAFFYLHPDPDPYVRRLLAKWLWRGTVHGFGSQGQTPALRQAVAAVNPFKLQSHRAPDEYSAVVNLLRQVSDDSPSLDLGPFTTRDAPGKLAMLALASLRPLDLSGQPINLAEVIEDRGVAALRRLVPGPNNVLGNRGFWPGRSKPTGAEDEAILLSHGIGANMAKLLREGLNAEFIRFRDAGLVALVNSYVIGRIDPKSVIRRPIGSLIVSDEDAQ</sequence>